<dbReference type="CDD" id="cd01743">
    <property type="entry name" value="GATase1_Anthranilate_Synthase"/>
    <property type="match status" value="1"/>
</dbReference>
<protein>
    <recommendedName>
        <fullName evidence="1">anthranilate synthase</fullName>
        <ecNumber evidence="1">4.1.3.27</ecNumber>
    </recommendedName>
</protein>
<dbReference type="SUPFAM" id="SSF56322">
    <property type="entry name" value="ADC synthase"/>
    <property type="match status" value="1"/>
</dbReference>
<evidence type="ECO:0000259" key="6">
    <source>
        <dbReference type="Pfam" id="PF00425"/>
    </source>
</evidence>
<dbReference type="PANTHER" id="PTHR11236:SF49">
    <property type="entry name" value="ANTHRANILATE SYNTHASE COMPONENT 1"/>
    <property type="match status" value="1"/>
</dbReference>
<dbReference type="InterPro" id="IPR029062">
    <property type="entry name" value="Class_I_gatase-like"/>
</dbReference>
<dbReference type="RefSeq" id="WP_043525094.1">
    <property type="nucleotide sequence ID" value="NZ_BAABKU010000019.1"/>
</dbReference>
<dbReference type="STRING" id="1869.MB27_14975"/>
<dbReference type="PANTHER" id="PTHR11236">
    <property type="entry name" value="AMINOBENZOATE/ANTHRANILATE SYNTHASE"/>
    <property type="match status" value="1"/>
</dbReference>
<dbReference type="OrthoDB" id="8594609at2"/>
<feature type="domain" description="Chorismate-utilising enzyme C-terminal" evidence="6">
    <location>
        <begin position="119"/>
        <end position="378"/>
    </location>
</feature>
<evidence type="ECO:0000256" key="4">
    <source>
        <dbReference type="ARBA" id="ARBA00047683"/>
    </source>
</evidence>
<evidence type="ECO:0000313" key="7">
    <source>
        <dbReference type="EMBL" id="KHD76834.1"/>
    </source>
</evidence>
<organism evidence="7 8">
    <name type="scientific">Actinoplanes utahensis</name>
    <dbReference type="NCBI Taxonomy" id="1869"/>
    <lineage>
        <taxon>Bacteria</taxon>
        <taxon>Bacillati</taxon>
        <taxon>Actinomycetota</taxon>
        <taxon>Actinomycetes</taxon>
        <taxon>Micromonosporales</taxon>
        <taxon>Micromonosporaceae</taxon>
        <taxon>Actinoplanes</taxon>
    </lineage>
</organism>
<dbReference type="AlphaFoldDB" id="A0A0A6UR20"/>
<dbReference type="Gene3D" id="3.40.50.880">
    <property type="match status" value="1"/>
</dbReference>
<dbReference type="EC" id="4.1.3.27" evidence="1"/>
<dbReference type="InterPro" id="IPR005801">
    <property type="entry name" value="ADC_synthase"/>
</dbReference>
<dbReference type="eggNOG" id="COG0147">
    <property type="taxonomic scope" value="Bacteria"/>
</dbReference>
<dbReference type="InterPro" id="IPR015890">
    <property type="entry name" value="Chorismate_C"/>
</dbReference>
<dbReference type="InterPro" id="IPR006221">
    <property type="entry name" value="TrpG/PapA_dom"/>
</dbReference>
<sequence>MTGDLLSRVLDGCLPAYALVYRPNTGDGEHVEVLTGEIRAVPTVADIPLRTGRRERSHDVLAVIPYRQIAERGYACRDDHEPLLTLIVDEQELVALDRMREALPAVAPALSHGRFDQSEDEYADDVRSVIDNEIATGEGANFVIRRSFLGELAGYSPAQALSLFRRLLTSESGSHWTFLIHTGDRTFVGASPERHISVDAGTAVMNPISGTYRYPPEGATVEGLLGFLADGKERDELSMVLDEELKVMGRICAGGGRVHGPYLREMARLAHSEYFIAGPTDHDPRDILWETMFAPTVVGSPLENACRVIARHEKSGRGYYSGVAALIGRDTGHGRDLDSAILIRTAEISATGRLRISAGATLVRHSDAHAETAETETKIAALLSALRHEPDPASRPVPAAAGLVHDNRVRGALARRNDTAAQYWFAGRRENGEGPGRVIVVDAEDTFTSMLGHQLRSLGWAADIRRYDEEFDTDAYDLVVLGPGPGAPDDHSMAKIRRLRRLSEDLVRRRRPFLAVCLSHQVLSAALGLPVRRRPQPHQGIQLEVEIFGRRRAVGFYNAFAAYSTEDKIETPAGDVVEVSRDAVTGEVYALRAPAFASLQFHPESILSRDGMEILAETLAHLAYGRSPS</sequence>
<dbReference type="InterPro" id="IPR017926">
    <property type="entry name" value="GATASE"/>
</dbReference>
<proteinExistence type="predicted"/>
<dbReference type="EMBL" id="JRTT01000015">
    <property type="protein sequence ID" value="KHD76834.1"/>
    <property type="molecule type" value="Genomic_DNA"/>
</dbReference>
<feature type="domain" description="Glutamine amidotransferase" evidence="5">
    <location>
        <begin position="440"/>
        <end position="619"/>
    </location>
</feature>
<comment type="caution">
    <text evidence="7">The sequence shown here is derived from an EMBL/GenBank/DDBJ whole genome shotgun (WGS) entry which is preliminary data.</text>
</comment>
<dbReference type="eggNOG" id="COG0512">
    <property type="taxonomic scope" value="Bacteria"/>
</dbReference>
<evidence type="ECO:0000259" key="5">
    <source>
        <dbReference type="Pfam" id="PF00117"/>
    </source>
</evidence>
<dbReference type="PRINTS" id="PR00096">
    <property type="entry name" value="GATASE"/>
</dbReference>
<dbReference type="PROSITE" id="PS51273">
    <property type="entry name" value="GATASE_TYPE_1"/>
    <property type="match status" value="1"/>
</dbReference>
<evidence type="ECO:0000313" key="8">
    <source>
        <dbReference type="Proteomes" id="UP000054537"/>
    </source>
</evidence>
<dbReference type="PRINTS" id="PR00097">
    <property type="entry name" value="ANTSNTHASEII"/>
</dbReference>
<accession>A0A0A6UR20</accession>
<evidence type="ECO:0000256" key="1">
    <source>
        <dbReference type="ARBA" id="ARBA00012266"/>
    </source>
</evidence>
<gene>
    <name evidence="7" type="ORF">MB27_14975</name>
</gene>
<comment type="catalytic activity">
    <reaction evidence="4">
        <text>chorismate + L-glutamine = anthranilate + pyruvate + L-glutamate + H(+)</text>
        <dbReference type="Rhea" id="RHEA:21732"/>
        <dbReference type="ChEBI" id="CHEBI:15361"/>
        <dbReference type="ChEBI" id="CHEBI:15378"/>
        <dbReference type="ChEBI" id="CHEBI:16567"/>
        <dbReference type="ChEBI" id="CHEBI:29748"/>
        <dbReference type="ChEBI" id="CHEBI:29985"/>
        <dbReference type="ChEBI" id="CHEBI:58359"/>
        <dbReference type="EC" id="4.1.3.27"/>
    </reaction>
</comment>
<dbReference type="Pfam" id="PF00117">
    <property type="entry name" value="GATase"/>
    <property type="match status" value="1"/>
</dbReference>
<evidence type="ECO:0000256" key="3">
    <source>
        <dbReference type="ARBA" id="ARBA00023239"/>
    </source>
</evidence>
<dbReference type="Proteomes" id="UP000054537">
    <property type="component" value="Unassembled WGS sequence"/>
</dbReference>
<dbReference type="Pfam" id="PF00425">
    <property type="entry name" value="Chorismate_bind"/>
    <property type="match status" value="1"/>
</dbReference>
<dbReference type="InterPro" id="IPR019999">
    <property type="entry name" value="Anth_synth_I-like"/>
</dbReference>
<dbReference type="GO" id="GO:0004049">
    <property type="term" value="F:anthranilate synthase activity"/>
    <property type="evidence" value="ECO:0007669"/>
    <property type="project" value="UniProtKB-EC"/>
</dbReference>
<dbReference type="SUPFAM" id="SSF52317">
    <property type="entry name" value="Class I glutamine amidotransferase-like"/>
    <property type="match status" value="1"/>
</dbReference>
<evidence type="ECO:0000256" key="2">
    <source>
        <dbReference type="ARBA" id="ARBA00022962"/>
    </source>
</evidence>
<name>A0A0A6UR20_ACTUT</name>
<keyword evidence="8" id="KW-1185">Reference proteome</keyword>
<dbReference type="Gene3D" id="3.60.120.10">
    <property type="entry name" value="Anthranilate synthase"/>
    <property type="match status" value="1"/>
</dbReference>
<dbReference type="GO" id="GO:0000162">
    <property type="term" value="P:L-tryptophan biosynthetic process"/>
    <property type="evidence" value="ECO:0007669"/>
    <property type="project" value="TreeGrafter"/>
</dbReference>
<keyword evidence="2" id="KW-0315">Glutamine amidotransferase</keyword>
<reference evidence="7 8" key="1">
    <citation type="submission" date="2014-10" db="EMBL/GenBank/DDBJ databases">
        <title>Draft genome sequence of Actinoplanes utahensis NRRL 12052.</title>
        <authorList>
            <person name="Velasco-Bucheli B."/>
            <person name="del Cerro C."/>
            <person name="Hormigo D."/>
            <person name="Garcia J.L."/>
            <person name="Acebal C."/>
            <person name="Arroyo M."/>
            <person name="de la Mata I."/>
        </authorList>
    </citation>
    <scope>NUCLEOTIDE SEQUENCE [LARGE SCALE GENOMIC DNA]</scope>
    <source>
        <strain evidence="7 8">NRRL 12052</strain>
    </source>
</reference>
<keyword evidence="3" id="KW-0456">Lyase</keyword>